<comment type="caution">
    <text evidence="1">The sequence shown here is derived from an EMBL/GenBank/DDBJ whole genome shotgun (WGS) entry which is preliminary data.</text>
</comment>
<name>A0AAN9R5P7_CANGL</name>
<accession>A0AAN9R5P7</accession>
<dbReference type="Proteomes" id="UP001367508">
    <property type="component" value="Unassembled WGS sequence"/>
</dbReference>
<evidence type="ECO:0000313" key="1">
    <source>
        <dbReference type="EMBL" id="KAK7363320.1"/>
    </source>
</evidence>
<gene>
    <name evidence="1" type="ORF">VNO77_05459</name>
</gene>
<dbReference type="AlphaFoldDB" id="A0AAN9R5P7"/>
<keyword evidence="2" id="KW-1185">Reference proteome</keyword>
<organism evidence="1 2">
    <name type="scientific">Canavalia gladiata</name>
    <name type="common">Sword bean</name>
    <name type="synonym">Dolichos gladiatus</name>
    <dbReference type="NCBI Taxonomy" id="3824"/>
    <lineage>
        <taxon>Eukaryota</taxon>
        <taxon>Viridiplantae</taxon>
        <taxon>Streptophyta</taxon>
        <taxon>Embryophyta</taxon>
        <taxon>Tracheophyta</taxon>
        <taxon>Spermatophyta</taxon>
        <taxon>Magnoliopsida</taxon>
        <taxon>eudicotyledons</taxon>
        <taxon>Gunneridae</taxon>
        <taxon>Pentapetalae</taxon>
        <taxon>rosids</taxon>
        <taxon>fabids</taxon>
        <taxon>Fabales</taxon>
        <taxon>Fabaceae</taxon>
        <taxon>Papilionoideae</taxon>
        <taxon>50 kb inversion clade</taxon>
        <taxon>NPAAA clade</taxon>
        <taxon>indigoferoid/millettioid clade</taxon>
        <taxon>Phaseoleae</taxon>
        <taxon>Canavalia</taxon>
    </lineage>
</organism>
<dbReference type="EMBL" id="JAYMYQ010000001">
    <property type="protein sequence ID" value="KAK7363320.1"/>
    <property type="molecule type" value="Genomic_DNA"/>
</dbReference>
<protein>
    <submittedName>
        <fullName evidence="1">Uncharacterized protein</fullName>
    </submittedName>
</protein>
<evidence type="ECO:0000313" key="2">
    <source>
        <dbReference type="Proteomes" id="UP001367508"/>
    </source>
</evidence>
<sequence>MRRISRVLFTTPTLRGASCLPRTSHSHLNRCQSLDGKTTIELRFEYLEDLVLCWEYLPCAVVPSRNSTTLPMLLRSASYRYRKYFHRIIDDITSHRETFHVFLLSRSCMGYRAYKSA</sequence>
<reference evidence="1 2" key="1">
    <citation type="submission" date="2024-01" db="EMBL/GenBank/DDBJ databases">
        <title>The genomes of 5 underutilized Papilionoideae crops provide insights into root nodulation and disease resistanc.</title>
        <authorList>
            <person name="Jiang F."/>
        </authorList>
    </citation>
    <scope>NUCLEOTIDE SEQUENCE [LARGE SCALE GENOMIC DNA]</scope>
    <source>
        <strain evidence="1">LVBAO_FW01</strain>
        <tissue evidence="1">Leaves</tissue>
    </source>
</reference>
<proteinExistence type="predicted"/>